<evidence type="ECO:0000256" key="4">
    <source>
        <dbReference type="ARBA" id="ARBA00012950"/>
    </source>
</evidence>
<protein>
    <recommendedName>
        <fullName evidence="5">N-alpha-acetyltransferase 40</fullName>
        <ecNumber evidence="4">2.3.1.257</ecNumber>
    </recommendedName>
</protein>
<sequence length="221" mass="25758">MGKKSTKGKEKKEKRKEEIMKKNEAVLAVKNANMVDDPLAVLPAFATYKRNELDLTLHSKRASQMSEDEMDVCYNLVKDNMQLMYENSNWGWNEKEKKIEMNEENARYLYALDGEKNIVAMTHFRFDVDDDVEVIYCYEIQLVSSIRGKGLGKFMIQVLELMALKAKMKKVVLTVFKANSRAVNFFNKLKYTIDSTSPHYIDPLHPEDYDYEIMSKSLPIR</sequence>
<dbReference type="InterPro" id="IPR016181">
    <property type="entry name" value="Acyl_CoA_acyltransferase"/>
</dbReference>
<accession>A0A7M5TSV0</accession>
<evidence type="ECO:0000256" key="1">
    <source>
        <dbReference type="ARBA" id="ARBA00004123"/>
    </source>
</evidence>
<evidence type="ECO:0000256" key="7">
    <source>
        <dbReference type="ARBA" id="ARBA00022679"/>
    </source>
</evidence>
<dbReference type="Proteomes" id="UP000594262">
    <property type="component" value="Unplaced"/>
</dbReference>
<name>A0A7M5TSV0_9CNID</name>
<dbReference type="OrthoDB" id="424551at2759"/>
<dbReference type="GO" id="GO:0005634">
    <property type="term" value="C:nucleus"/>
    <property type="evidence" value="ECO:0007669"/>
    <property type="project" value="UniProtKB-SubCell"/>
</dbReference>
<comment type="catalytic activity">
    <reaction evidence="11">
        <text>N-terminal L-seryl-[histone H4] + acetyl-CoA = N-terminal N(alpha)-acetyl-L-seryl-[histone H4] + CoA + H(+)</text>
        <dbReference type="Rhea" id="RHEA:50596"/>
        <dbReference type="Rhea" id="RHEA-COMP:12740"/>
        <dbReference type="Rhea" id="RHEA-COMP:12743"/>
        <dbReference type="ChEBI" id="CHEBI:15378"/>
        <dbReference type="ChEBI" id="CHEBI:57287"/>
        <dbReference type="ChEBI" id="CHEBI:57288"/>
        <dbReference type="ChEBI" id="CHEBI:64738"/>
        <dbReference type="ChEBI" id="CHEBI:83690"/>
        <dbReference type="EC" id="2.3.1.257"/>
    </reaction>
</comment>
<keyword evidence="7" id="KW-0808">Transferase</keyword>
<dbReference type="EC" id="2.3.1.257" evidence="4"/>
<proteinExistence type="inferred from homology"/>
<dbReference type="PANTHER" id="PTHR20531">
    <property type="entry name" value="N-ALPHA-ACETYLTRANSFERASE 40"/>
    <property type="match status" value="1"/>
</dbReference>
<evidence type="ECO:0000256" key="2">
    <source>
        <dbReference type="ARBA" id="ARBA00004496"/>
    </source>
</evidence>
<dbReference type="GO" id="GO:0043998">
    <property type="term" value="F:histone H2A acetyltransferase activity"/>
    <property type="evidence" value="ECO:0007669"/>
    <property type="project" value="InterPro"/>
</dbReference>
<dbReference type="GeneID" id="136807211"/>
<dbReference type="PROSITE" id="PS51186">
    <property type="entry name" value="GNAT"/>
    <property type="match status" value="1"/>
</dbReference>
<keyword evidence="9" id="KW-0012">Acyltransferase</keyword>
<keyword evidence="8" id="KW-0539">Nucleus</keyword>
<evidence type="ECO:0000259" key="12">
    <source>
        <dbReference type="PROSITE" id="PS51186"/>
    </source>
</evidence>
<evidence type="ECO:0000256" key="8">
    <source>
        <dbReference type="ARBA" id="ARBA00023242"/>
    </source>
</evidence>
<dbReference type="GO" id="GO:0010485">
    <property type="term" value="F:histone H4 acetyltransferase activity"/>
    <property type="evidence" value="ECO:0007669"/>
    <property type="project" value="InterPro"/>
</dbReference>
<evidence type="ECO:0000256" key="9">
    <source>
        <dbReference type="ARBA" id="ARBA00023315"/>
    </source>
</evidence>
<reference evidence="13" key="1">
    <citation type="submission" date="2021-01" db="UniProtKB">
        <authorList>
            <consortium name="EnsemblMetazoa"/>
        </authorList>
    </citation>
    <scope>IDENTIFICATION</scope>
</reference>
<evidence type="ECO:0000313" key="13">
    <source>
        <dbReference type="EnsemblMetazoa" id="CLYHEMP001325.1"/>
    </source>
</evidence>
<dbReference type="GO" id="GO:0005737">
    <property type="term" value="C:cytoplasm"/>
    <property type="evidence" value="ECO:0007669"/>
    <property type="project" value="UniProtKB-SubCell"/>
</dbReference>
<comment type="similarity">
    <text evidence="3">Belongs to the acetyltransferase family. NAA40 subfamily.</text>
</comment>
<dbReference type="RefSeq" id="XP_066919907.1">
    <property type="nucleotide sequence ID" value="XM_067063806.1"/>
</dbReference>
<dbReference type="EnsemblMetazoa" id="CLYHEMT001325.1">
    <property type="protein sequence ID" value="CLYHEMP001325.1"/>
    <property type="gene ID" value="CLYHEMG001325"/>
</dbReference>
<feature type="domain" description="N-acetyltransferase" evidence="12">
    <location>
        <begin position="60"/>
        <end position="219"/>
    </location>
</feature>
<dbReference type="InterPro" id="IPR000182">
    <property type="entry name" value="GNAT_dom"/>
</dbReference>
<keyword evidence="14" id="KW-1185">Reference proteome</keyword>
<dbReference type="GO" id="GO:1990189">
    <property type="term" value="F:protein N-terminal-serine acetyltransferase activity"/>
    <property type="evidence" value="ECO:0007669"/>
    <property type="project" value="UniProtKB-EC"/>
</dbReference>
<evidence type="ECO:0000256" key="10">
    <source>
        <dbReference type="ARBA" id="ARBA00047821"/>
    </source>
</evidence>
<evidence type="ECO:0000256" key="11">
    <source>
        <dbReference type="ARBA" id="ARBA00049524"/>
    </source>
</evidence>
<evidence type="ECO:0000256" key="3">
    <source>
        <dbReference type="ARBA" id="ARBA00008870"/>
    </source>
</evidence>
<organism evidence="13 14">
    <name type="scientific">Clytia hemisphaerica</name>
    <dbReference type="NCBI Taxonomy" id="252671"/>
    <lineage>
        <taxon>Eukaryota</taxon>
        <taxon>Metazoa</taxon>
        <taxon>Cnidaria</taxon>
        <taxon>Hydrozoa</taxon>
        <taxon>Hydroidolina</taxon>
        <taxon>Leptothecata</taxon>
        <taxon>Obeliida</taxon>
        <taxon>Clytiidae</taxon>
        <taxon>Clytia</taxon>
    </lineage>
</organism>
<dbReference type="InterPro" id="IPR039949">
    <property type="entry name" value="NAA40"/>
</dbReference>
<dbReference type="Gene3D" id="3.40.630.30">
    <property type="match status" value="1"/>
</dbReference>
<evidence type="ECO:0000256" key="6">
    <source>
        <dbReference type="ARBA" id="ARBA00022490"/>
    </source>
</evidence>
<comment type="subcellular location">
    <subcellularLocation>
        <location evidence="2">Cytoplasm</location>
    </subcellularLocation>
    <subcellularLocation>
        <location evidence="1">Nucleus</location>
    </subcellularLocation>
</comment>
<keyword evidence="6" id="KW-0963">Cytoplasm</keyword>
<dbReference type="CDD" id="cd04301">
    <property type="entry name" value="NAT_SF"/>
    <property type="match status" value="1"/>
</dbReference>
<dbReference type="AlphaFoldDB" id="A0A7M5TSV0"/>
<dbReference type="Pfam" id="PF00583">
    <property type="entry name" value="Acetyltransf_1"/>
    <property type="match status" value="1"/>
</dbReference>
<evidence type="ECO:0000256" key="5">
    <source>
        <dbReference type="ARBA" id="ARBA00015043"/>
    </source>
</evidence>
<dbReference type="PANTHER" id="PTHR20531:SF1">
    <property type="entry name" value="N-ALPHA-ACETYLTRANSFERASE 40"/>
    <property type="match status" value="1"/>
</dbReference>
<comment type="catalytic activity">
    <reaction evidence="10">
        <text>N-terminal L-seryl-[histone H2A] + acetyl-CoA = N-terminal N(alpha)-acetyl-L-seryl-[histone H2A] + CoA + H(+)</text>
        <dbReference type="Rhea" id="RHEA:50600"/>
        <dbReference type="Rhea" id="RHEA-COMP:12742"/>
        <dbReference type="Rhea" id="RHEA-COMP:12744"/>
        <dbReference type="ChEBI" id="CHEBI:15378"/>
        <dbReference type="ChEBI" id="CHEBI:57287"/>
        <dbReference type="ChEBI" id="CHEBI:57288"/>
        <dbReference type="ChEBI" id="CHEBI:64738"/>
        <dbReference type="ChEBI" id="CHEBI:83690"/>
        <dbReference type="EC" id="2.3.1.257"/>
    </reaction>
</comment>
<evidence type="ECO:0000313" key="14">
    <source>
        <dbReference type="Proteomes" id="UP000594262"/>
    </source>
</evidence>
<dbReference type="SUPFAM" id="SSF55729">
    <property type="entry name" value="Acyl-CoA N-acyltransferases (Nat)"/>
    <property type="match status" value="1"/>
</dbReference>